<dbReference type="EMBL" id="CAVMJV010000003">
    <property type="protein sequence ID" value="CAK5018006.1"/>
    <property type="molecule type" value="Genomic_DNA"/>
</dbReference>
<keyword evidence="2" id="KW-1185">Reference proteome</keyword>
<comment type="caution">
    <text evidence="1">The sequence shown here is derived from an EMBL/GenBank/DDBJ whole genome shotgun (WGS) entry which is preliminary data.</text>
</comment>
<organism evidence="1 2">
    <name type="scientific">Meloidogyne enterolobii</name>
    <name type="common">Root-knot nematode worm</name>
    <name type="synonym">Meloidogyne mayaguensis</name>
    <dbReference type="NCBI Taxonomy" id="390850"/>
    <lineage>
        <taxon>Eukaryota</taxon>
        <taxon>Metazoa</taxon>
        <taxon>Ecdysozoa</taxon>
        <taxon>Nematoda</taxon>
        <taxon>Chromadorea</taxon>
        <taxon>Rhabditida</taxon>
        <taxon>Tylenchina</taxon>
        <taxon>Tylenchomorpha</taxon>
        <taxon>Tylenchoidea</taxon>
        <taxon>Meloidogynidae</taxon>
        <taxon>Meloidogyninae</taxon>
        <taxon>Meloidogyne</taxon>
    </lineage>
</organism>
<accession>A0ACB0XUC6</accession>
<gene>
    <name evidence="1" type="ORF">MENTE1834_LOCUS3693</name>
</gene>
<evidence type="ECO:0000313" key="2">
    <source>
        <dbReference type="Proteomes" id="UP001497535"/>
    </source>
</evidence>
<evidence type="ECO:0000313" key="1">
    <source>
        <dbReference type="EMBL" id="CAK5018006.1"/>
    </source>
</evidence>
<protein>
    <submittedName>
        <fullName evidence="1">Uncharacterized protein</fullName>
    </submittedName>
</protein>
<reference evidence="1" key="1">
    <citation type="submission" date="2023-11" db="EMBL/GenBank/DDBJ databases">
        <authorList>
            <person name="Poullet M."/>
        </authorList>
    </citation>
    <scope>NUCLEOTIDE SEQUENCE</scope>
    <source>
        <strain evidence="1">E1834</strain>
    </source>
</reference>
<name>A0ACB0XUC6_MELEN</name>
<proteinExistence type="predicted"/>
<dbReference type="Proteomes" id="UP001497535">
    <property type="component" value="Unassembled WGS sequence"/>
</dbReference>
<sequence>MNLMTLRGNNSEAFLETHTFIKNRLEELKLEGKSVEGNVEINVKGMPNFVNAGSKKTNRFTQIY</sequence>